<keyword evidence="2" id="KW-1185">Reference proteome</keyword>
<reference evidence="1 2" key="1">
    <citation type="submission" date="2019-05" db="EMBL/GenBank/DDBJ databases">
        <authorList>
            <person name="Chen C."/>
        </authorList>
    </citation>
    <scope>NUCLEOTIDE SEQUENCE [LARGE SCALE GENOMIC DNA]</scope>
    <source>
        <strain evidence="1 2">HB172198</strain>
    </source>
</reference>
<name>A0A4P8XJF7_9BACL</name>
<dbReference type="AlphaFoldDB" id="A0A4P8XJF7"/>
<accession>A0A4P8XJF7</accession>
<organism evidence="1 2">
    <name type="scientific">Paenibacillus algicola</name>
    <dbReference type="NCBI Taxonomy" id="2565926"/>
    <lineage>
        <taxon>Bacteria</taxon>
        <taxon>Bacillati</taxon>
        <taxon>Bacillota</taxon>
        <taxon>Bacilli</taxon>
        <taxon>Bacillales</taxon>
        <taxon>Paenibacillaceae</taxon>
        <taxon>Paenibacillus</taxon>
    </lineage>
</organism>
<evidence type="ECO:0000313" key="2">
    <source>
        <dbReference type="Proteomes" id="UP000300879"/>
    </source>
</evidence>
<sequence>MQYFETTLDDYIWEDFKSLMSNPLLFNSYSDYFSILVEWIKKYKDDLENSAYWNRVGTVIDVDIKEYISTRPEILLNQESKRMFSLKPDTVDSFVMRLGNTLWDLVKFRSGKDCPRCKDDELNYVVAEVLKTAEKKLILECDTCGRALNIDGTEWSNGVALIHPANETVVNRCIDAN</sequence>
<dbReference type="EMBL" id="CP040396">
    <property type="protein sequence ID" value="QCT01670.1"/>
    <property type="molecule type" value="Genomic_DNA"/>
</dbReference>
<proteinExistence type="predicted"/>
<dbReference type="Proteomes" id="UP000300879">
    <property type="component" value="Chromosome"/>
</dbReference>
<protein>
    <submittedName>
        <fullName evidence="1">Uncharacterized protein</fullName>
    </submittedName>
</protein>
<dbReference type="KEGG" id="palo:E6C60_0951"/>
<evidence type="ECO:0000313" key="1">
    <source>
        <dbReference type="EMBL" id="QCT01670.1"/>
    </source>
</evidence>
<dbReference type="OrthoDB" id="2187337at2"/>
<gene>
    <name evidence="1" type="ORF">E6C60_0951</name>
</gene>